<evidence type="ECO:0000313" key="2">
    <source>
        <dbReference type="EMBL" id="PIV87279.1"/>
    </source>
</evidence>
<proteinExistence type="predicted"/>
<evidence type="ECO:0000256" key="1">
    <source>
        <dbReference type="SAM" id="Phobius"/>
    </source>
</evidence>
<feature type="non-terminal residue" evidence="2">
    <location>
        <position position="1"/>
    </location>
</feature>
<keyword evidence="1" id="KW-0472">Membrane</keyword>
<organism evidence="2 3">
    <name type="scientific">Candidatus Kaiserbacteria bacterium CG17_big_fil_post_rev_8_21_14_2_50_51_7</name>
    <dbReference type="NCBI Taxonomy" id="1974613"/>
    <lineage>
        <taxon>Bacteria</taxon>
        <taxon>Candidatus Kaiseribacteriota</taxon>
    </lineage>
</organism>
<feature type="transmembrane region" description="Helical" evidence="1">
    <location>
        <begin position="33"/>
        <end position="66"/>
    </location>
</feature>
<reference evidence="3" key="1">
    <citation type="submission" date="2017-09" db="EMBL/GenBank/DDBJ databases">
        <title>Depth-based differentiation of microbial function through sediment-hosted aquifers and enrichment of novel symbionts in the deep terrestrial subsurface.</title>
        <authorList>
            <person name="Probst A.J."/>
            <person name="Ladd B."/>
            <person name="Jarett J.K."/>
            <person name="Geller-Mcgrath D.E."/>
            <person name="Sieber C.M.K."/>
            <person name="Emerson J.B."/>
            <person name="Anantharaman K."/>
            <person name="Thomas B.C."/>
            <person name="Malmstrom R."/>
            <person name="Stieglmeier M."/>
            <person name="Klingl A."/>
            <person name="Woyke T."/>
            <person name="Ryan C.M."/>
            <person name="Banfield J.F."/>
        </authorList>
    </citation>
    <scope>NUCLEOTIDE SEQUENCE [LARGE SCALE GENOMIC DNA]</scope>
</reference>
<keyword evidence="1" id="KW-1133">Transmembrane helix</keyword>
<comment type="caution">
    <text evidence="2">The sequence shown here is derived from an EMBL/GenBank/DDBJ whole genome shotgun (WGS) entry which is preliminary data.</text>
</comment>
<sequence>GVYDEEGSEIKGSVLTDCRAAGRKPLNLDDKDFAILAVVILCIVSIWAPENIILNAFAGLFGVAVGRSIR</sequence>
<evidence type="ECO:0000313" key="3">
    <source>
        <dbReference type="Proteomes" id="UP000228497"/>
    </source>
</evidence>
<dbReference type="Proteomes" id="UP000228497">
    <property type="component" value="Unassembled WGS sequence"/>
</dbReference>
<gene>
    <name evidence="2" type="ORF">COW49_00500</name>
</gene>
<protein>
    <submittedName>
        <fullName evidence="2">Uncharacterized protein</fullName>
    </submittedName>
</protein>
<name>A0A2M7FCS4_9BACT</name>
<dbReference type="EMBL" id="PFFD01000020">
    <property type="protein sequence ID" value="PIV87279.1"/>
    <property type="molecule type" value="Genomic_DNA"/>
</dbReference>
<dbReference type="AlphaFoldDB" id="A0A2M7FCS4"/>
<keyword evidence="1" id="KW-0812">Transmembrane</keyword>
<accession>A0A2M7FCS4</accession>